<accession>A0ACA9NI18</accession>
<dbReference type="EMBL" id="CAJVPM010022639">
    <property type="protein sequence ID" value="CAG8645992.1"/>
    <property type="molecule type" value="Genomic_DNA"/>
</dbReference>
<evidence type="ECO:0000313" key="2">
    <source>
        <dbReference type="Proteomes" id="UP000789860"/>
    </source>
</evidence>
<evidence type="ECO:0000313" key="1">
    <source>
        <dbReference type="EMBL" id="CAG8645992.1"/>
    </source>
</evidence>
<gene>
    <name evidence="1" type="ORF">SCALOS_LOCUS8492</name>
</gene>
<comment type="caution">
    <text evidence="1">The sequence shown here is derived from an EMBL/GenBank/DDBJ whole genome shotgun (WGS) entry which is preliminary data.</text>
</comment>
<reference evidence="1" key="1">
    <citation type="submission" date="2021-06" db="EMBL/GenBank/DDBJ databases">
        <authorList>
            <person name="Kallberg Y."/>
            <person name="Tangrot J."/>
            <person name="Rosling A."/>
        </authorList>
    </citation>
    <scope>NUCLEOTIDE SEQUENCE</scope>
    <source>
        <strain evidence="1">AU212A</strain>
    </source>
</reference>
<name>A0ACA9NI18_9GLOM</name>
<protein>
    <submittedName>
        <fullName evidence="1">11571_t:CDS:1</fullName>
    </submittedName>
</protein>
<feature type="non-terminal residue" evidence="1">
    <location>
        <position position="1"/>
    </location>
</feature>
<keyword evidence="2" id="KW-1185">Reference proteome</keyword>
<organism evidence="1 2">
    <name type="scientific">Scutellospora calospora</name>
    <dbReference type="NCBI Taxonomy" id="85575"/>
    <lineage>
        <taxon>Eukaryota</taxon>
        <taxon>Fungi</taxon>
        <taxon>Fungi incertae sedis</taxon>
        <taxon>Mucoromycota</taxon>
        <taxon>Glomeromycotina</taxon>
        <taxon>Glomeromycetes</taxon>
        <taxon>Diversisporales</taxon>
        <taxon>Gigasporaceae</taxon>
        <taxon>Scutellospora</taxon>
    </lineage>
</organism>
<dbReference type="Proteomes" id="UP000789860">
    <property type="component" value="Unassembled WGS sequence"/>
</dbReference>
<sequence>ECLGNEYKILYSEFIQEFLHHEEFNMDFDKDGFSYFGCVNDLELRIREGDFFISQFQLFFYEKLGMKYMILLSEFIQKSNDIEDITISLCIDDISDSQIDELEKSYFDFSVIEDEDDTDYISDEGYFSRS</sequence>
<proteinExistence type="predicted"/>